<organism evidence="9 10">
    <name type="scientific">Wenxinia marina DSM 24838</name>
    <dbReference type="NCBI Taxonomy" id="1123501"/>
    <lineage>
        <taxon>Bacteria</taxon>
        <taxon>Pseudomonadati</taxon>
        <taxon>Pseudomonadota</taxon>
        <taxon>Alphaproteobacteria</taxon>
        <taxon>Rhodobacterales</taxon>
        <taxon>Roseobacteraceae</taxon>
        <taxon>Wenxinia</taxon>
    </lineage>
</organism>
<evidence type="ECO:0000256" key="5">
    <source>
        <dbReference type="ARBA" id="ARBA00022801"/>
    </source>
</evidence>
<dbReference type="Gene3D" id="3.40.50.1820">
    <property type="entry name" value="alpha/beta hydrolase"/>
    <property type="match status" value="1"/>
</dbReference>
<keyword evidence="6" id="KW-0106">Calcium</keyword>
<evidence type="ECO:0000256" key="3">
    <source>
        <dbReference type="ARBA" id="ARBA00022723"/>
    </source>
</evidence>
<keyword evidence="3" id="KW-0479">Metal-binding</keyword>
<feature type="chain" id="PRO_5002218862" evidence="8">
    <location>
        <begin position="20"/>
        <end position="550"/>
    </location>
</feature>
<evidence type="ECO:0000256" key="8">
    <source>
        <dbReference type="SAM" id="SignalP"/>
    </source>
</evidence>
<dbReference type="InterPro" id="IPR011118">
    <property type="entry name" value="Tannase/feruloyl_esterase"/>
</dbReference>
<sequence>MHRLTRSAPLALVPLLALAAPAAAQTACADMGTAAPEGVTIVEAAEVAAGDELPVAACRLRGVMAERTGADGRPYALRFELNLPTDWSGRFLHQFNGGNDGAVVPALGDGTGVPTGDSALARGFAVVSSDAGHQGDANPEAGLAGSNIFGAEFEARRMYGYGAVAALHPVALALTEAHYGRVPDYVYGYGRSNGGRHAMIAAERMPEAFDGLLVGYPGFNLPRAAIQHAWDVQSTLAVGDTLQSAFSREELSTVAGAIVAACDGLDGLEDGFVANPMACQNSFDPESVACTDGQNSQCIAPEKMDALIRMHAGPSNSAGEALYTSWPWDTGIGSGDWRFWKLESAIPPWENQPLIAVMGAGSLAQVFTTPPTMVAGDPASLQQFLTEFDFDADAARVTATSEDFPESAVEVMTPPDMDEPTLEAFQQAGGKMIVFHGTSDPVFSFRDTTDWFDRLAANNPDAGEVAVLYPVPGMPHGQGGTSADEFDLLSELVDWVENGAAPERVAATVRADNEEAPEALRGATRPLCLYPAEAAYQGGDEMSADSFACE</sequence>
<dbReference type="Pfam" id="PF07519">
    <property type="entry name" value="Tannase"/>
    <property type="match status" value="1"/>
</dbReference>
<evidence type="ECO:0000313" key="10">
    <source>
        <dbReference type="Proteomes" id="UP000035100"/>
    </source>
</evidence>
<dbReference type="AlphaFoldDB" id="A0A0D0PYK3"/>
<keyword evidence="5 9" id="KW-0378">Hydrolase</keyword>
<dbReference type="GO" id="GO:0046872">
    <property type="term" value="F:metal ion binding"/>
    <property type="evidence" value="ECO:0007669"/>
    <property type="project" value="UniProtKB-KW"/>
</dbReference>
<dbReference type="InterPro" id="IPR029058">
    <property type="entry name" value="AB_hydrolase_fold"/>
</dbReference>
<keyword evidence="4 8" id="KW-0732">Signal</keyword>
<keyword evidence="2" id="KW-0719">Serine esterase</keyword>
<dbReference type="PATRIC" id="fig|1123501.6.peg.4069"/>
<evidence type="ECO:0000256" key="2">
    <source>
        <dbReference type="ARBA" id="ARBA00022487"/>
    </source>
</evidence>
<reference evidence="9 10" key="1">
    <citation type="submission" date="2013-01" db="EMBL/GenBank/DDBJ databases">
        <authorList>
            <person name="Fiebig A."/>
            <person name="Goeker M."/>
            <person name="Klenk H.-P.P."/>
        </authorList>
    </citation>
    <scope>NUCLEOTIDE SEQUENCE [LARGE SCALE GENOMIC DNA]</scope>
    <source>
        <strain evidence="9 10">DSM 24838</strain>
    </source>
</reference>
<proteinExistence type="inferred from homology"/>
<dbReference type="PANTHER" id="PTHR33938:SF15">
    <property type="entry name" value="FERULOYL ESTERASE B-RELATED"/>
    <property type="match status" value="1"/>
</dbReference>
<evidence type="ECO:0000256" key="7">
    <source>
        <dbReference type="ARBA" id="ARBA00023157"/>
    </source>
</evidence>
<dbReference type="EMBL" id="AONG01000022">
    <property type="protein sequence ID" value="KIQ67514.1"/>
    <property type="molecule type" value="Genomic_DNA"/>
</dbReference>
<evidence type="ECO:0000256" key="4">
    <source>
        <dbReference type="ARBA" id="ARBA00022729"/>
    </source>
</evidence>
<comment type="similarity">
    <text evidence="1">Belongs to the tannase family.</text>
</comment>
<dbReference type="PANTHER" id="PTHR33938">
    <property type="entry name" value="FERULOYL ESTERASE B-RELATED"/>
    <property type="match status" value="1"/>
</dbReference>
<evidence type="ECO:0000256" key="6">
    <source>
        <dbReference type="ARBA" id="ARBA00022837"/>
    </source>
</evidence>
<name>A0A0D0PYK3_9RHOB</name>
<feature type="signal peptide" evidence="8">
    <location>
        <begin position="1"/>
        <end position="19"/>
    </location>
</feature>
<comment type="caution">
    <text evidence="9">The sequence shown here is derived from an EMBL/GenBank/DDBJ whole genome shotgun (WGS) entry which is preliminary data.</text>
</comment>
<keyword evidence="7" id="KW-1015">Disulfide bond</keyword>
<dbReference type="Proteomes" id="UP000035100">
    <property type="component" value="Unassembled WGS sequence"/>
</dbReference>
<dbReference type="OrthoDB" id="7197884at2"/>
<accession>A0A0D0PYK3</accession>
<evidence type="ECO:0000313" key="9">
    <source>
        <dbReference type="EMBL" id="KIQ67514.1"/>
    </source>
</evidence>
<dbReference type="GO" id="GO:0030600">
    <property type="term" value="F:feruloyl esterase activity"/>
    <property type="evidence" value="ECO:0007669"/>
    <property type="project" value="UniProtKB-EC"/>
</dbReference>
<keyword evidence="10" id="KW-1185">Reference proteome</keyword>
<evidence type="ECO:0000256" key="1">
    <source>
        <dbReference type="ARBA" id="ARBA00006249"/>
    </source>
</evidence>
<dbReference type="STRING" id="1123501.Wenmar_03939"/>
<dbReference type="RefSeq" id="WP_018301735.1">
    <property type="nucleotide sequence ID" value="NZ_KB902278.1"/>
</dbReference>
<protein>
    <submittedName>
        <fullName evidence="9">Tannase and feruloyl esterase</fullName>
        <ecNumber evidence="9">3.1.1.73</ecNumber>
    </submittedName>
</protein>
<gene>
    <name evidence="9" type="ORF">Wenmar_03939</name>
</gene>
<dbReference type="eggNOG" id="COG3509">
    <property type="taxonomic scope" value="Bacteria"/>
</dbReference>
<dbReference type="SUPFAM" id="SSF53474">
    <property type="entry name" value="alpha/beta-Hydrolases"/>
    <property type="match status" value="1"/>
</dbReference>
<dbReference type="EC" id="3.1.1.73" evidence="9"/>